<dbReference type="PANTHER" id="PTHR16222:SF12">
    <property type="entry name" value="ADP-RIBOSYLGLYCOHYDROLASE-RELATED"/>
    <property type="match status" value="1"/>
</dbReference>
<evidence type="ECO:0000313" key="3">
    <source>
        <dbReference type="Proteomes" id="UP000324143"/>
    </source>
</evidence>
<feature type="binding site" evidence="1">
    <location>
        <position position="211"/>
    </location>
    <ligand>
        <name>Mg(2+)</name>
        <dbReference type="ChEBI" id="CHEBI:18420"/>
        <label>1</label>
    </ligand>
</feature>
<protein>
    <submittedName>
        <fullName evidence="2">ADP-ribosylglycohydrolase family protein</fullName>
    </submittedName>
</protein>
<feature type="binding site" evidence="1">
    <location>
        <position position="209"/>
    </location>
    <ligand>
        <name>Mg(2+)</name>
        <dbReference type="ChEBI" id="CHEBI:18420"/>
        <label>1</label>
    </ligand>
</feature>
<comment type="caution">
    <text evidence="2">The sequence shown here is derived from an EMBL/GenBank/DDBJ whole genome shotgun (WGS) entry which is preliminary data.</text>
</comment>
<feature type="binding site" evidence="1">
    <location>
        <position position="35"/>
    </location>
    <ligand>
        <name>Mg(2+)</name>
        <dbReference type="ChEBI" id="CHEBI:18420"/>
        <label>1</label>
    </ligand>
</feature>
<dbReference type="InterPro" id="IPR005502">
    <property type="entry name" value="Ribosyl_crysJ1"/>
</dbReference>
<dbReference type="EMBL" id="VSIX01000058">
    <property type="protein sequence ID" value="TYB31015.1"/>
    <property type="molecule type" value="Genomic_DNA"/>
</dbReference>
<dbReference type="AlphaFoldDB" id="A0A5D0MGJ9"/>
<organism evidence="2 3">
    <name type="scientific">Candidatus Mcinerneyibacterium aminivorans</name>
    <dbReference type="NCBI Taxonomy" id="2703815"/>
    <lineage>
        <taxon>Bacteria</taxon>
        <taxon>Candidatus Macinerneyibacteriota</taxon>
        <taxon>Candidatus Mcinerneyibacteria</taxon>
        <taxon>Candidatus Mcinerneyibacteriales</taxon>
        <taxon>Candidatus Mcinerneyibacteriaceae</taxon>
        <taxon>Candidatus Mcinerneyibacterium</taxon>
    </lineage>
</organism>
<gene>
    <name evidence="2" type="ORF">FXF47_06210</name>
</gene>
<dbReference type="GO" id="GO:0016787">
    <property type="term" value="F:hydrolase activity"/>
    <property type="evidence" value="ECO:0007669"/>
    <property type="project" value="UniProtKB-KW"/>
</dbReference>
<name>A0A5D0MGJ9_9BACT</name>
<keyword evidence="1" id="KW-0460">Magnesium</keyword>
<sequence>MIGAIIGDIIGSAYEFKENIEKNMKLFSEKSTFTDDTVLSIAVADSILTKTDYAAKIKEYFNLYPNVGYGKRFKNWADSKEMKPPYNSWGNGSAMRVNPVGFAFESEKRVIKEAKRSAECTHNHPEGITGACAVALTIHLALKGKSKTKIKDKISSKYGYNLDKSYQNLLENNRFSVSCQFTVSQALNCFLNSENFEDSIIKAIKIGGDTDTIANITGAISHAFYKKIPEYMIKISLNKLDRRLKRICMKFVKEYDIRM</sequence>
<reference evidence="2" key="1">
    <citation type="submission" date="2019-08" db="EMBL/GenBank/DDBJ databases">
        <title>Genomic characterization of a novel candidate phylum (ARYD3) from a high temperature, high salinity tertiary oil reservoir in north central Oklahoma, USA.</title>
        <authorList>
            <person name="Youssef N.H."/>
            <person name="Yadav A."/>
            <person name="Elshahed M.S."/>
        </authorList>
    </citation>
    <scope>NUCLEOTIDE SEQUENCE [LARGE SCALE GENOMIC DNA]</scope>
    <source>
        <strain evidence="2">ARYD3</strain>
    </source>
</reference>
<keyword evidence="3" id="KW-1185">Reference proteome</keyword>
<keyword evidence="1" id="KW-0479">Metal-binding</keyword>
<dbReference type="SUPFAM" id="SSF101478">
    <property type="entry name" value="ADP-ribosylglycohydrolase"/>
    <property type="match status" value="1"/>
</dbReference>
<feature type="binding site" evidence="1">
    <location>
        <position position="212"/>
    </location>
    <ligand>
        <name>Mg(2+)</name>
        <dbReference type="ChEBI" id="CHEBI:18420"/>
        <label>1</label>
    </ligand>
</feature>
<feature type="binding site" evidence="1">
    <location>
        <position position="34"/>
    </location>
    <ligand>
        <name>Mg(2+)</name>
        <dbReference type="ChEBI" id="CHEBI:18420"/>
        <label>1</label>
    </ligand>
</feature>
<evidence type="ECO:0000256" key="1">
    <source>
        <dbReference type="PIRSR" id="PIRSR605502-1"/>
    </source>
</evidence>
<dbReference type="Pfam" id="PF03747">
    <property type="entry name" value="ADP_ribosyl_GH"/>
    <property type="match status" value="1"/>
</dbReference>
<dbReference type="InterPro" id="IPR050792">
    <property type="entry name" value="ADP-ribosylglycohydrolase"/>
</dbReference>
<accession>A0A5D0MGJ9</accession>
<comment type="cofactor">
    <cofactor evidence="1">
        <name>Mg(2+)</name>
        <dbReference type="ChEBI" id="CHEBI:18420"/>
    </cofactor>
    <text evidence="1">Binds 2 magnesium ions per subunit.</text>
</comment>
<dbReference type="Gene3D" id="1.10.4080.10">
    <property type="entry name" value="ADP-ribosylation/Crystallin J1"/>
    <property type="match status" value="1"/>
</dbReference>
<evidence type="ECO:0000313" key="2">
    <source>
        <dbReference type="EMBL" id="TYB31015.1"/>
    </source>
</evidence>
<dbReference type="GO" id="GO:0046872">
    <property type="term" value="F:metal ion binding"/>
    <property type="evidence" value="ECO:0007669"/>
    <property type="project" value="UniProtKB-KW"/>
</dbReference>
<dbReference type="PANTHER" id="PTHR16222">
    <property type="entry name" value="ADP-RIBOSYLGLYCOHYDROLASE"/>
    <property type="match status" value="1"/>
</dbReference>
<feature type="binding site" evidence="1">
    <location>
        <position position="36"/>
    </location>
    <ligand>
        <name>Mg(2+)</name>
        <dbReference type="ChEBI" id="CHEBI:18420"/>
        <label>1</label>
    </ligand>
</feature>
<proteinExistence type="predicted"/>
<dbReference type="InterPro" id="IPR036705">
    <property type="entry name" value="Ribosyl_crysJ1_sf"/>
</dbReference>
<dbReference type="Proteomes" id="UP000324143">
    <property type="component" value="Unassembled WGS sequence"/>
</dbReference>